<name>A0A1G9Y9Q2_9ACTN</name>
<evidence type="ECO:0000313" key="1">
    <source>
        <dbReference type="EMBL" id="SDN05842.1"/>
    </source>
</evidence>
<organism evidence="1 2">
    <name type="scientific">Streptomyces wuyuanensis</name>
    <dbReference type="NCBI Taxonomy" id="1196353"/>
    <lineage>
        <taxon>Bacteria</taxon>
        <taxon>Bacillati</taxon>
        <taxon>Actinomycetota</taxon>
        <taxon>Actinomycetes</taxon>
        <taxon>Kitasatosporales</taxon>
        <taxon>Streptomycetaceae</taxon>
        <taxon>Streptomyces</taxon>
    </lineage>
</organism>
<keyword evidence="2" id="KW-1185">Reference proteome</keyword>
<dbReference type="EMBL" id="FNHI01000018">
    <property type="protein sequence ID" value="SDN05842.1"/>
    <property type="molecule type" value="Genomic_DNA"/>
</dbReference>
<evidence type="ECO:0000313" key="2">
    <source>
        <dbReference type="Proteomes" id="UP000199063"/>
    </source>
</evidence>
<accession>A0A1G9Y9Q2</accession>
<dbReference type="Proteomes" id="UP000199063">
    <property type="component" value="Unassembled WGS sequence"/>
</dbReference>
<sequence length="71" mass="7492">MFAGGLGKLEGTITTEPTLVNGNPALLVRLDGEVDGVMAISVEDAHITGLYYVRNPEKLSRVASATPLTLH</sequence>
<proteinExistence type="predicted"/>
<protein>
    <submittedName>
        <fullName evidence="1">RNA polymerase sigma-70 factor, ECF subfamily</fullName>
    </submittedName>
</protein>
<dbReference type="AlphaFoldDB" id="A0A1G9Y9Q2"/>
<reference evidence="2" key="1">
    <citation type="submission" date="2016-10" db="EMBL/GenBank/DDBJ databases">
        <authorList>
            <person name="Varghese N."/>
            <person name="Submissions S."/>
        </authorList>
    </citation>
    <scope>NUCLEOTIDE SEQUENCE [LARGE SCALE GENOMIC DNA]</scope>
    <source>
        <strain evidence="2">CGMCC 4.7042</strain>
    </source>
</reference>
<gene>
    <name evidence="1" type="ORF">SAMN05444921_11820</name>
</gene>
<dbReference type="STRING" id="1196353.SAMN05444921_11820"/>